<dbReference type="GO" id="GO:0003865">
    <property type="term" value="F:3-oxo-5-alpha-steroid 4-dehydrogenase activity"/>
    <property type="evidence" value="ECO:0007669"/>
    <property type="project" value="TreeGrafter"/>
</dbReference>
<dbReference type="InterPro" id="IPR039698">
    <property type="entry name" value="Dfg10/SRD5A3"/>
</dbReference>
<feature type="domain" description="3-oxo-5-alpha-steroid 4-dehydrogenase C-terminal" evidence="6">
    <location>
        <begin position="179"/>
        <end position="298"/>
    </location>
</feature>
<organism evidence="7 8">
    <name type="scientific">Paraglomus occultum</name>
    <dbReference type="NCBI Taxonomy" id="144539"/>
    <lineage>
        <taxon>Eukaryota</taxon>
        <taxon>Fungi</taxon>
        <taxon>Fungi incertae sedis</taxon>
        <taxon>Mucoromycota</taxon>
        <taxon>Glomeromycotina</taxon>
        <taxon>Glomeromycetes</taxon>
        <taxon>Paraglomerales</taxon>
        <taxon>Paraglomeraceae</taxon>
        <taxon>Paraglomus</taxon>
    </lineage>
</organism>
<feature type="transmembrane region" description="Helical" evidence="5">
    <location>
        <begin position="139"/>
        <end position="161"/>
    </location>
</feature>
<dbReference type="PANTHER" id="PTHR14624">
    <property type="entry name" value="DFG10 PROTEIN"/>
    <property type="match status" value="1"/>
</dbReference>
<feature type="transmembrane region" description="Helical" evidence="5">
    <location>
        <begin position="254"/>
        <end position="271"/>
    </location>
</feature>
<feature type="transmembrane region" description="Helical" evidence="5">
    <location>
        <begin position="56"/>
        <end position="78"/>
    </location>
</feature>
<gene>
    <name evidence="7" type="ORF">POCULU_LOCUS968</name>
</gene>
<name>A0A9N8Z6R2_9GLOM</name>
<keyword evidence="8" id="KW-1185">Reference proteome</keyword>
<sequence>MLPLLTLLRLYYLTLISTSSISTVVPTLRASLLKYGKTYSAEAAPVLGRVTVAKSLFWQFYVIGFIWVSLLLVDILYLRFSFIPWLVHIWCDESDYDAYYRQDTDVCLIGLMMLFIQVSRRGYECFFVEKPSKDARMHIGHYLVGITFYLVTGLAVCIEGFGNLGVFDVNASFLVFPLVTSLVKPKIIFSAILFVIASYHQHKLHKILASLRGPNSPKYSVTKGDWFDHISSAHYFAEILIYLSFVMLNNGENITLWLAFLWTIVGLGVTARENDQWGKEKFKEDWPRNRYVIIPWIY</sequence>
<dbReference type="PROSITE" id="PS50244">
    <property type="entry name" value="S5A_REDUCTASE"/>
    <property type="match status" value="1"/>
</dbReference>
<evidence type="ECO:0000256" key="2">
    <source>
        <dbReference type="ARBA" id="ARBA00022692"/>
    </source>
</evidence>
<dbReference type="GO" id="GO:0005783">
    <property type="term" value="C:endoplasmic reticulum"/>
    <property type="evidence" value="ECO:0007669"/>
    <property type="project" value="TreeGrafter"/>
</dbReference>
<protein>
    <submittedName>
        <fullName evidence="7">6005_t:CDS:1</fullName>
    </submittedName>
</protein>
<keyword evidence="4 5" id="KW-0472">Membrane</keyword>
<evidence type="ECO:0000313" key="7">
    <source>
        <dbReference type="EMBL" id="CAG8469505.1"/>
    </source>
</evidence>
<evidence type="ECO:0000256" key="5">
    <source>
        <dbReference type="SAM" id="Phobius"/>
    </source>
</evidence>
<evidence type="ECO:0000313" key="8">
    <source>
        <dbReference type="Proteomes" id="UP000789572"/>
    </source>
</evidence>
<keyword evidence="3 5" id="KW-1133">Transmembrane helix</keyword>
<evidence type="ECO:0000256" key="1">
    <source>
        <dbReference type="ARBA" id="ARBA00004127"/>
    </source>
</evidence>
<keyword evidence="2 5" id="KW-0812">Transmembrane</keyword>
<dbReference type="InterPro" id="IPR001104">
    <property type="entry name" value="3-oxo-5_a-steroid_4-DH_C"/>
</dbReference>
<dbReference type="GO" id="GO:0016095">
    <property type="term" value="P:polyprenol catabolic process"/>
    <property type="evidence" value="ECO:0007669"/>
    <property type="project" value="TreeGrafter"/>
</dbReference>
<evidence type="ECO:0000259" key="6">
    <source>
        <dbReference type="Pfam" id="PF02544"/>
    </source>
</evidence>
<comment type="subcellular location">
    <subcellularLocation>
        <location evidence="1">Endomembrane system</location>
        <topology evidence="1">Multi-pass membrane protein</topology>
    </subcellularLocation>
</comment>
<evidence type="ECO:0000256" key="3">
    <source>
        <dbReference type="ARBA" id="ARBA00022989"/>
    </source>
</evidence>
<feature type="transmembrane region" description="Helical" evidence="5">
    <location>
        <begin position="173"/>
        <end position="197"/>
    </location>
</feature>
<dbReference type="Proteomes" id="UP000789572">
    <property type="component" value="Unassembled WGS sequence"/>
</dbReference>
<dbReference type="OrthoDB" id="541710at2759"/>
<comment type="caution">
    <text evidence="7">The sequence shown here is derived from an EMBL/GenBank/DDBJ whole genome shotgun (WGS) entry which is preliminary data.</text>
</comment>
<dbReference type="GO" id="GO:0006488">
    <property type="term" value="P:dolichol-linked oligosaccharide biosynthetic process"/>
    <property type="evidence" value="ECO:0007669"/>
    <property type="project" value="InterPro"/>
</dbReference>
<reference evidence="7" key="1">
    <citation type="submission" date="2021-06" db="EMBL/GenBank/DDBJ databases">
        <authorList>
            <person name="Kallberg Y."/>
            <person name="Tangrot J."/>
            <person name="Rosling A."/>
        </authorList>
    </citation>
    <scope>NUCLEOTIDE SEQUENCE</scope>
    <source>
        <strain evidence="7">IA702</strain>
    </source>
</reference>
<dbReference type="Pfam" id="PF02544">
    <property type="entry name" value="Steroid_dh"/>
    <property type="match status" value="1"/>
</dbReference>
<evidence type="ECO:0000256" key="4">
    <source>
        <dbReference type="ARBA" id="ARBA00023136"/>
    </source>
</evidence>
<dbReference type="AlphaFoldDB" id="A0A9N8Z6R2"/>
<proteinExistence type="predicted"/>
<accession>A0A9N8Z6R2</accession>
<dbReference type="PANTHER" id="PTHR14624:SF0">
    <property type="entry name" value="POLYPRENOL REDUCTASE"/>
    <property type="match status" value="1"/>
</dbReference>
<dbReference type="EMBL" id="CAJVPJ010000062">
    <property type="protein sequence ID" value="CAG8469505.1"/>
    <property type="molecule type" value="Genomic_DNA"/>
</dbReference>